<evidence type="ECO:0000313" key="2">
    <source>
        <dbReference type="EMBL" id="TWF90105.1"/>
    </source>
</evidence>
<organism evidence="2 3">
    <name type="scientific">Kitasatospora viridis</name>
    <dbReference type="NCBI Taxonomy" id="281105"/>
    <lineage>
        <taxon>Bacteria</taxon>
        <taxon>Bacillati</taxon>
        <taxon>Actinomycetota</taxon>
        <taxon>Actinomycetes</taxon>
        <taxon>Kitasatosporales</taxon>
        <taxon>Streptomycetaceae</taxon>
        <taxon>Kitasatospora</taxon>
    </lineage>
</organism>
<keyword evidence="3" id="KW-1185">Reference proteome</keyword>
<evidence type="ECO:0000256" key="1">
    <source>
        <dbReference type="SAM" id="SignalP"/>
    </source>
</evidence>
<dbReference type="GO" id="GO:0016740">
    <property type="term" value="F:transferase activity"/>
    <property type="evidence" value="ECO:0007669"/>
    <property type="project" value="InterPro"/>
</dbReference>
<proteinExistence type="predicted"/>
<dbReference type="Proteomes" id="UP000317940">
    <property type="component" value="Unassembled WGS sequence"/>
</dbReference>
<keyword evidence="1" id="KW-0732">Signal</keyword>
<sequence>MPLTPSAPGRLIVLTATGLLLAGCATHGAAPGPLAAVTAAAVPVRPALTAQLSGTPSAALPGLGPKTTAAIPADAQQVVLATGQDKDSSSTTVRLYERTGTTWTPAAPTWQAHNARNGWTNDHHDSDLRSPIGVFTLTDAGGLLADPGSKLPYTRSSDFVASGSGFLGEDLRGSFDYVIAINYNRTPGTSPLDTAKPLGPARGGGIWLHVDHGGPTHGCVSLPADAMVDLLHRLAPARHPVIVMGDAASLAA</sequence>
<feature type="chain" id="PRO_5021975205" evidence="1">
    <location>
        <begin position="30"/>
        <end position="252"/>
    </location>
</feature>
<dbReference type="CDD" id="cd16913">
    <property type="entry name" value="YkuD_like"/>
    <property type="match status" value="1"/>
</dbReference>
<dbReference type="AlphaFoldDB" id="A0A561TSL0"/>
<accession>A0A561TSL0</accession>
<comment type="caution">
    <text evidence="2">The sequence shown here is derived from an EMBL/GenBank/DDBJ whole genome shotgun (WGS) entry which is preliminary data.</text>
</comment>
<dbReference type="PANTHER" id="PTHR38589">
    <property type="entry name" value="BLR0621 PROTEIN"/>
    <property type="match status" value="1"/>
</dbReference>
<feature type="signal peptide" evidence="1">
    <location>
        <begin position="1"/>
        <end position="29"/>
    </location>
</feature>
<dbReference type="EMBL" id="VIWT01000003">
    <property type="protein sequence ID" value="TWF90105.1"/>
    <property type="molecule type" value="Genomic_DNA"/>
</dbReference>
<gene>
    <name evidence="2" type="ORF">FHX73_13149</name>
</gene>
<name>A0A561TSL0_9ACTN</name>
<dbReference type="InterPro" id="IPR005490">
    <property type="entry name" value="LD_TPept_cat_dom"/>
</dbReference>
<reference evidence="2 3" key="1">
    <citation type="submission" date="2019-06" db="EMBL/GenBank/DDBJ databases">
        <title>Sequencing the genomes of 1000 actinobacteria strains.</title>
        <authorList>
            <person name="Klenk H.-P."/>
        </authorList>
    </citation>
    <scope>NUCLEOTIDE SEQUENCE [LARGE SCALE GENOMIC DNA]</scope>
    <source>
        <strain evidence="2 3">DSM 44826</strain>
    </source>
</reference>
<dbReference type="PANTHER" id="PTHR38589:SF1">
    <property type="entry name" value="BLR0621 PROTEIN"/>
    <property type="match status" value="1"/>
</dbReference>
<protein>
    <submittedName>
        <fullName evidence="2">L,D-peptidoglycan transpeptidase YkuD (ErfK/YbiS/YcfS/YnhG family)</fullName>
    </submittedName>
</protein>
<evidence type="ECO:0000313" key="3">
    <source>
        <dbReference type="Proteomes" id="UP000317940"/>
    </source>
</evidence>